<dbReference type="Proteomes" id="UP000243250">
    <property type="component" value="Unassembled WGS sequence"/>
</dbReference>
<keyword evidence="2" id="KW-1185">Reference proteome</keyword>
<name>A0A1I6G4S1_9EURY</name>
<proteinExistence type="predicted"/>
<dbReference type="EMBL" id="FOYS01000001">
    <property type="protein sequence ID" value="SFR37131.1"/>
    <property type="molecule type" value="Genomic_DNA"/>
</dbReference>
<dbReference type="AlphaFoldDB" id="A0A1I6G4S1"/>
<evidence type="ECO:0000313" key="1">
    <source>
        <dbReference type="EMBL" id="SFR37131.1"/>
    </source>
</evidence>
<organism evidence="1 2">
    <name type="scientific">Halogeometricum limi</name>
    <dbReference type="NCBI Taxonomy" id="555875"/>
    <lineage>
        <taxon>Archaea</taxon>
        <taxon>Methanobacteriati</taxon>
        <taxon>Methanobacteriota</taxon>
        <taxon>Stenosarchaea group</taxon>
        <taxon>Halobacteria</taxon>
        <taxon>Halobacteriales</taxon>
        <taxon>Haloferacaceae</taxon>
        <taxon>Halogeometricum</taxon>
    </lineage>
</organism>
<protein>
    <submittedName>
        <fullName evidence="1">Uncharacterized protein</fullName>
    </submittedName>
</protein>
<dbReference type="STRING" id="555875.SAMN04488124_0862"/>
<gene>
    <name evidence="1" type="ORF">SAMN04488124_0862</name>
</gene>
<evidence type="ECO:0000313" key="2">
    <source>
        <dbReference type="Proteomes" id="UP000243250"/>
    </source>
</evidence>
<reference evidence="2" key="1">
    <citation type="submission" date="2016-10" db="EMBL/GenBank/DDBJ databases">
        <authorList>
            <person name="Varghese N."/>
            <person name="Submissions S."/>
        </authorList>
    </citation>
    <scope>NUCLEOTIDE SEQUENCE [LARGE SCALE GENOMIC DNA]</scope>
    <source>
        <strain evidence="2">CGMCC 1.8711</strain>
    </source>
</reference>
<sequence>MREGLTNDVETVERAEELEEKIERTDELYGLTNGVRKIVEESVNS</sequence>
<accession>A0A1I6G4S1</accession>